<gene>
    <name evidence="2" type="ORF">V2H45_11515</name>
</gene>
<feature type="transmembrane region" description="Helical" evidence="1">
    <location>
        <begin position="62"/>
        <end position="86"/>
    </location>
</feature>
<keyword evidence="1" id="KW-0812">Transmembrane</keyword>
<dbReference type="EMBL" id="JAZBJZ010000040">
    <property type="protein sequence ID" value="MEE3717379.1"/>
    <property type="molecule type" value="Genomic_DNA"/>
</dbReference>
<reference evidence="2" key="1">
    <citation type="submission" date="2024-01" db="EMBL/GenBank/DDBJ databases">
        <title>Bank of Algae and Cyanobacteria of the Azores (BACA) strain genomes.</title>
        <authorList>
            <person name="Luz R."/>
            <person name="Cordeiro R."/>
            <person name="Fonseca A."/>
            <person name="Goncalves V."/>
        </authorList>
    </citation>
    <scope>NUCLEOTIDE SEQUENCE</scope>
    <source>
        <strain evidence="2">BACA0141</strain>
    </source>
</reference>
<proteinExistence type="predicted"/>
<comment type="caution">
    <text evidence="2">The sequence shown here is derived from an EMBL/GenBank/DDBJ whole genome shotgun (WGS) entry which is preliminary data.</text>
</comment>
<keyword evidence="3" id="KW-1185">Reference proteome</keyword>
<accession>A0AAW9PZL1</accession>
<evidence type="ECO:0000313" key="3">
    <source>
        <dbReference type="Proteomes" id="UP001333818"/>
    </source>
</evidence>
<evidence type="ECO:0000313" key="2">
    <source>
        <dbReference type="EMBL" id="MEE3717379.1"/>
    </source>
</evidence>
<name>A0AAW9PZL1_9CYAN</name>
<feature type="transmembrane region" description="Helical" evidence="1">
    <location>
        <begin position="12"/>
        <end position="35"/>
    </location>
</feature>
<sequence length="92" mass="10500">MMKFFLFRKLHRYIALAVCLPLFLTLITGMLITVVQEWQLDIGVKSNLLLRIHTGEIFHLQAFYPILNGLGLIGLIVTGLSISGLFRKQQRS</sequence>
<dbReference type="AlphaFoldDB" id="A0AAW9PZL1"/>
<keyword evidence="1" id="KW-1133">Transmembrane helix</keyword>
<organism evidence="2 3">
    <name type="scientific">Tumidithrix elongata BACA0141</name>
    <dbReference type="NCBI Taxonomy" id="2716417"/>
    <lineage>
        <taxon>Bacteria</taxon>
        <taxon>Bacillati</taxon>
        <taxon>Cyanobacteriota</taxon>
        <taxon>Cyanophyceae</taxon>
        <taxon>Pseudanabaenales</taxon>
        <taxon>Pseudanabaenaceae</taxon>
        <taxon>Tumidithrix</taxon>
        <taxon>Tumidithrix elongata</taxon>
    </lineage>
</organism>
<protein>
    <submittedName>
        <fullName evidence="2">PepSY domain-containing protein</fullName>
    </submittedName>
</protein>
<dbReference type="Proteomes" id="UP001333818">
    <property type="component" value="Unassembled WGS sequence"/>
</dbReference>
<evidence type="ECO:0000256" key="1">
    <source>
        <dbReference type="SAM" id="Phobius"/>
    </source>
</evidence>
<keyword evidence="1" id="KW-0472">Membrane</keyword>